<evidence type="ECO:0000313" key="2">
    <source>
        <dbReference type="EMBL" id="AXI04673.1"/>
    </source>
</evidence>
<dbReference type="InterPro" id="IPR009327">
    <property type="entry name" value="Cupin_DUF985"/>
</dbReference>
<dbReference type="InterPro" id="IPR014710">
    <property type="entry name" value="RmlC-like_jellyroll"/>
</dbReference>
<dbReference type="Gene3D" id="2.60.120.10">
    <property type="entry name" value="Jelly Rolls"/>
    <property type="match status" value="1"/>
</dbReference>
<evidence type="ECO:0000259" key="1">
    <source>
        <dbReference type="Pfam" id="PF06172"/>
    </source>
</evidence>
<name>A0A345PBL4_9GAMM</name>
<dbReference type="InterPro" id="IPR039935">
    <property type="entry name" value="YML079W-like"/>
</dbReference>
<dbReference type="InterPro" id="IPR011051">
    <property type="entry name" value="RmlC_Cupin_sf"/>
</dbReference>
<dbReference type="OrthoDB" id="9798288at2"/>
<organism evidence="2 3">
    <name type="scientific">Aquirhabdus parva</name>
    <dbReference type="NCBI Taxonomy" id="2283318"/>
    <lineage>
        <taxon>Bacteria</taxon>
        <taxon>Pseudomonadati</taxon>
        <taxon>Pseudomonadota</taxon>
        <taxon>Gammaproteobacteria</taxon>
        <taxon>Moraxellales</taxon>
        <taxon>Moraxellaceae</taxon>
        <taxon>Aquirhabdus</taxon>
    </lineage>
</organism>
<dbReference type="AlphaFoldDB" id="A0A345PBL4"/>
<proteinExistence type="predicted"/>
<feature type="domain" description="DUF985" evidence="1">
    <location>
        <begin position="9"/>
        <end position="147"/>
    </location>
</feature>
<gene>
    <name evidence="2" type="ORF">HYN46_11935</name>
</gene>
<dbReference type="PANTHER" id="PTHR33387">
    <property type="entry name" value="RMLC-LIKE JELLY ROLL FOLD PROTEIN"/>
    <property type="match status" value="1"/>
</dbReference>
<dbReference type="SUPFAM" id="SSF51182">
    <property type="entry name" value="RmlC-like cupins"/>
    <property type="match status" value="1"/>
</dbReference>
<dbReference type="Proteomes" id="UP000253940">
    <property type="component" value="Chromosome"/>
</dbReference>
<keyword evidence="3" id="KW-1185">Reference proteome</keyword>
<dbReference type="KEGG" id="mbah:HYN46_11935"/>
<dbReference type="PANTHER" id="PTHR33387:SF3">
    <property type="entry name" value="DUF985 DOMAIN-CONTAINING PROTEIN"/>
    <property type="match status" value="1"/>
</dbReference>
<sequence>MSPHDQSSDFVKLLSLEPHPEGGYYKQTYKSEEQYTQAMLPARYKGPRSTSTAIEFLLNKGDYSTFHRLQSDELWHFYAGGPLKLYVLMPDGQLIIHLLGNDPHQGQVFQALAPRGSWFAAEPAVGSEYSLVGCTVSPGFDFEDFEIGSRSALLAAFPQHAEIITHLTRKP</sequence>
<evidence type="ECO:0000313" key="3">
    <source>
        <dbReference type="Proteomes" id="UP000253940"/>
    </source>
</evidence>
<reference evidence="2 3" key="1">
    <citation type="submission" date="2018-07" db="EMBL/GenBank/DDBJ databases">
        <title>Genome sequencing of Moraxellaceae gen. HYN0046.</title>
        <authorList>
            <person name="Kim M."/>
            <person name="Yi H."/>
        </authorList>
    </citation>
    <scope>NUCLEOTIDE SEQUENCE [LARGE SCALE GENOMIC DNA]</scope>
    <source>
        <strain evidence="2 3">HYN0046</strain>
    </source>
</reference>
<dbReference type="CDD" id="cd06121">
    <property type="entry name" value="cupin_YML079wp"/>
    <property type="match status" value="1"/>
</dbReference>
<protein>
    <submittedName>
        <fullName evidence="2">Cupin domain-containing protein</fullName>
    </submittedName>
</protein>
<accession>A0A345PBL4</accession>
<dbReference type="Pfam" id="PF06172">
    <property type="entry name" value="Cupin_5"/>
    <property type="match status" value="1"/>
</dbReference>
<dbReference type="EMBL" id="CP031222">
    <property type="protein sequence ID" value="AXI04673.1"/>
    <property type="molecule type" value="Genomic_DNA"/>
</dbReference>